<dbReference type="SUPFAM" id="SSF55729">
    <property type="entry name" value="Acyl-CoA N-acyltransferases (Nat)"/>
    <property type="match status" value="1"/>
</dbReference>
<proteinExistence type="predicted"/>
<dbReference type="InterPro" id="IPR025559">
    <property type="entry name" value="Eis_dom"/>
</dbReference>
<organism evidence="2">
    <name type="scientific">Oscillatoriales cyanobacterium SpSt-418</name>
    <dbReference type="NCBI Taxonomy" id="2282169"/>
    <lineage>
        <taxon>Bacteria</taxon>
        <taxon>Bacillati</taxon>
        <taxon>Cyanobacteriota</taxon>
        <taxon>Cyanophyceae</taxon>
        <taxon>Oscillatoriophycideae</taxon>
        <taxon>Oscillatoriales</taxon>
    </lineage>
</organism>
<gene>
    <name evidence="2" type="ORF">ENR64_23920</name>
</gene>
<dbReference type="InterPro" id="IPR036527">
    <property type="entry name" value="SCP2_sterol-bd_dom_sf"/>
</dbReference>
<dbReference type="PANTHER" id="PTHR37817:SF1">
    <property type="entry name" value="N-ACETYLTRANSFERASE EIS"/>
    <property type="match status" value="1"/>
</dbReference>
<dbReference type="GO" id="GO:0034069">
    <property type="term" value="F:aminoglycoside N-acetyltransferase activity"/>
    <property type="evidence" value="ECO:0007669"/>
    <property type="project" value="TreeGrafter"/>
</dbReference>
<dbReference type="PANTHER" id="PTHR37817">
    <property type="entry name" value="N-ACETYLTRANSFERASE EIS"/>
    <property type="match status" value="1"/>
</dbReference>
<dbReference type="GO" id="GO:0030649">
    <property type="term" value="P:aminoglycoside antibiotic catabolic process"/>
    <property type="evidence" value="ECO:0007669"/>
    <property type="project" value="TreeGrafter"/>
</dbReference>
<reference evidence="2" key="1">
    <citation type="journal article" date="2020" name="mSystems">
        <title>Genome- and Community-Level Interaction Insights into Carbon Utilization and Element Cycling Functions of Hydrothermarchaeota in Hydrothermal Sediment.</title>
        <authorList>
            <person name="Zhou Z."/>
            <person name="Liu Y."/>
            <person name="Xu W."/>
            <person name="Pan J."/>
            <person name="Luo Z.H."/>
            <person name="Li M."/>
        </authorList>
    </citation>
    <scope>NUCLEOTIDE SEQUENCE [LARGE SCALE GENOMIC DNA]</scope>
    <source>
        <strain evidence="2">SpSt-418</strain>
    </source>
</reference>
<feature type="domain" description="N-acetyltransferase" evidence="1">
    <location>
        <begin position="7"/>
        <end position="162"/>
    </location>
</feature>
<protein>
    <submittedName>
        <fullName evidence="2">GNAT family N-acetyltransferase</fullName>
    </submittedName>
</protein>
<dbReference type="InterPro" id="IPR041380">
    <property type="entry name" value="Acetyltransf_17"/>
</dbReference>
<dbReference type="AlphaFoldDB" id="A0A7C3KGX2"/>
<evidence type="ECO:0000259" key="1">
    <source>
        <dbReference type="PROSITE" id="PS51186"/>
    </source>
</evidence>
<dbReference type="CDD" id="cd04301">
    <property type="entry name" value="NAT_SF"/>
    <property type="match status" value="1"/>
</dbReference>
<dbReference type="Pfam" id="PF13527">
    <property type="entry name" value="Acetyltransf_9"/>
    <property type="match status" value="1"/>
</dbReference>
<dbReference type="PROSITE" id="PS51186">
    <property type="entry name" value="GNAT"/>
    <property type="match status" value="1"/>
</dbReference>
<dbReference type="InterPro" id="IPR051554">
    <property type="entry name" value="Acetyltransferase_Eis"/>
</dbReference>
<dbReference type="InterPro" id="IPR000182">
    <property type="entry name" value="GNAT_dom"/>
</dbReference>
<dbReference type="EMBL" id="DSRU01000341">
    <property type="protein sequence ID" value="HFN00745.1"/>
    <property type="molecule type" value="Genomic_DNA"/>
</dbReference>
<sequence>MRPDSEIHVRAARSDDLAAIVRLDRLAFAPQRTDAEIQTEWFGEGLDAPNRRFFVAAERVADRPIGAYVQLDLSLRLTQVECPLIGIAAVSVAPHYRGQGIAQQMLEHALETGRSQHCPLMMLYPFQHGFYRKLGWAWVGQTMQYRVAARHLPSYPERAKMQPYDPATHAESLYAVYESAAIAQNGWLKRSPRHWEQRLRVRAGQEVYCCVEDQAVEGYVIFQFATVGGQLSAIVQEWVAVTPTAYRGILGFLSHLRDQVAVVVWNTYRDDPFPHLLKEQRSAEILQPASFEFGLTHSFGQIGGGFMWRLVDVGAAFERRSLQPHAPFAVMFQIQDAVLGHQLIALEFAEGKVHQTSTTPQATITLSIEHLTELFAGFRRAQDLVWTQEIAIEGDHDVLVQLDAALATVAPFCWDFF</sequence>
<dbReference type="Pfam" id="PF13530">
    <property type="entry name" value="SCP2_2"/>
    <property type="match status" value="1"/>
</dbReference>
<accession>A0A7C3KGX2</accession>
<keyword evidence="2" id="KW-0808">Transferase</keyword>
<dbReference type="InterPro" id="IPR016181">
    <property type="entry name" value="Acyl_CoA_acyltransferase"/>
</dbReference>
<dbReference type="Pfam" id="PF17668">
    <property type="entry name" value="Acetyltransf_17"/>
    <property type="match status" value="1"/>
</dbReference>
<dbReference type="Gene3D" id="3.30.1050.10">
    <property type="entry name" value="SCP2 sterol-binding domain"/>
    <property type="match status" value="1"/>
</dbReference>
<evidence type="ECO:0000313" key="2">
    <source>
        <dbReference type="EMBL" id="HFN00745.1"/>
    </source>
</evidence>
<comment type="caution">
    <text evidence="2">The sequence shown here is derived from an EMBL/GenBank/DDBJ whole genome shotgun (WGS) entry which is preliminary data.</text>
</comment>
<dbReference type="SUPFAM" id="SSF55718">
    <property type="entry name" value="SCP-like"/>
    <property type="match status" value="1"/>
</dbReference>
<dbReference type="Gene3D" id="3.40.630.30">
    <property type="match status" value="2"/>
</dbReference>
<name>A0A7C3KGX2_9CYAN</name>